<reference evidence="3 4" key="1">
    <citation type="submission" date="2018-04" db="EMBL/GenBank/DDBJ databases">
        <title>Novel Campyloabacter and Helicobacter Species and Strains.</title>
        <authorList>
            <person name="Mannion A.J."/>
            <person name="Shen Z."/>
            <person name="Fox J.G."/>
        </authorList>
    </citation>
    <scope>NUCLEOTIDE SEQUENCE [LARGE SCALE GENOMIC DNA]</scope>
    <source>
        <strain evidence="3 4">MIT 99-5101</strain>
    </source>
</reference>
<organism evidence="3 4">
    <name type="scientific">Helicobacter ganmani</name>
    <dbReference type="NCBI Taxonomy" id="60246"/>
    <lineage>
        <taxon>Bacteria</taxon>
        <taxon>Pseudomonadati</taxon>
        <taxon>Campylobacterota</taxon>
        <taxon>Epsilonproteobacteria</taxon>
        <taxon>Campylobacterales</taxon>
        <taxon>Helicobacteraceae</taxon>
        <taxon>Helicobacter</taxon>
    </lineage>
</organism>
<protein>
    <submittedName>
        <fullName evidence="3">Cytotoxin</fullName>
    </submittedName>
</protein>
<dbReference type="OrthoDB" id="5360552at2"/>
<feature type="domain" description="Autotransporter" evidence="2">
    <location>
        <begin position="269"/>
        <end position="540"/>
    </location>
</feature>
<name>A0A3D8IB84_9HELI</name>
<dbReference type="SUPFAM" id="SSF103515">
    <property type="entry name" value="Autotransporter"/>
    <property type="match status" value="1"/>
</dbReference>
<sequence>MESQITADKTTIGGNNSTANTARKAIADAKTAEQSKVTTATTAITTANTTITAQQAIIDNPNSTQAQIDTAKVALADAQAKKSAQEAIKAQAEANIAKLNQAETQLADKYTALTISTAATDAEKLRENLGLLVGESYAGIAQQALIVTTNKNENKLLVALATNEGDLRATSVSLDNAGNLSEAYGILRSFAGSSVNVNEALNVITNRNFFKNTRENAKSASTLANAATSALTGINVANEMSISNRVAAYNNPYGAKLANIGSDAIGNYYDTYKASVWANAFGGASIIDGDSGGLYGVTLGVDGNVTDNLLLGAYFTYANSTLKDNALKQEADNYQVGLYSLIKFAETWEVGLKGYGQWGSTDQESRNIAGLNTADFTKKFFGLSGSLGKVFDLSNGNFLKPFAGLNYYYSFTPSYTEKGTSLAQHVQSSTNNSVSIDAGLEYRKYFGSSSYLYVVPKVEQYIVNNGDDFVAKFVGSNTNFIIDGDDKKRTYGQILLGGNIELTQDWVLNVGVGAKQILAGKFESKNETYLNGNAGLKYRF</sequence>
<evidence type="ECO:0000259" key="2">
    <source>
        <dbReference type="PROSITE" id="PS51208"/>
    </source>
</evidence>
<comment type="caution">
    <text evidence="3">The sequence shown here is derived from an EMBL/GenBank/DDBJ whole genome shotgun (WGS) entry which is preliminary data.</text>
</comment>
<feature type="coiled-coil region" evidence="1">
    <location>
        <begin position="75"/>
        <end position="109"/>
    </location>
</feature>
<proteinExistence type="predicted"/>
<evidence type="ECO:0000313" key="4">
    <source>
        <dbReference type="Proteomes" id="UP000256650"/>
    </source>
</evidence>
<accession>A0A3D8IB84</accession>
<dbReference type="InterPro" id="IPR005546">
    <property type="entry name" value="Autotransporte_beta"/>
</dbReference>
<dbReference type="EMBL" id="NXLS01000007">
    <property type="protein sequence ID" value="RDU62392.1"/>
    <property type="molecule type" value="Genomic_DNA"/>
</dbReference>
<keyword evidence="1" id="KW-0175">Coiled coil</keyword>
<dbReference type="Gene3D" id="2.40.128.130">
    <property type="entry name" value="Autotransporter beta-domain"/>
    <property type="match status" value="1"/>
</dbReference>
<dbReference type="AlphaFoldDB" id="A0A3D8IB84"/>
<dbReference type="Pfam" id="PF03797">
    <property type="entry name" value="Autotransporter"/>
    <property type="match status" value="1"/>
</dbReference>
<gene>
    <name evidence="3" type="ORF">CQA43_07055</name>
</gene>
<evidence type="ECO:0000256" key="1">
    <source>
        <dbReference type="SAM" id="Coils"/>
    </source>
</evidence>
<dbReference type="SMART" id="SM00869">
    <property type="entry name" value="Autotransporter"/>
    <property type="match status" value="1"/>
</dbReference>
<dbReference type="InterPro" id="IPR036709">
    <property type="entry name" value="Autotransporte_beta_dom_sf"/>
</dbReference>
<keyword evidence="4" id="KW-1185">Reference proteome</keyword>
<evidence type="ECO:0000313" key="3">
    <source>
        <dbReference type="EMBL" id="RDU62392.1"/>
    </source>
</evidence>
<dbReference type="PROSITE" id="PS51208">
    <property type="entry name" value="AUTOTRANSPORTER"/>
    <property type="match status" value="1"/>
</dbReference>
<dbReference type="Proteomes" id="UP000256650">
    <property type="component" value="Unassembled WGS sequence"/>
</dbReference>